<dbReference type="RefSeq" id="WP_073502072.1">
    <property type="nucleotide sequence ID" value="NZ_FRBI01000027.1"/>
</dbReference>
<proteinExistence type="predicted"/>
<sequence length="119" mass="12650">MLSHATHRLCGPAVTVFGLTLAATSPVHSTGFVLSLVVTVNGLVHTWDYAYEQSLTRDSDIVALLAALPDGACLPEISHAMGTRHVDTARSLLRLLRTGLVTVADESAPIAERLFLLAC</sequence>
<gene>
    <name evidence="1" type="ORF">SAMN05216499_12787</name>
</gene>
<dbReference type="STRING" id="310782.SAMN05216499_12787"/>
<reference evidence="1 2" key="1">
    <citation type="submission" date="2016-11" db="EMBL/GenBank/DDBJ databases">
        <authorList>
            <person name="Jaros S."/>
            <person name="Januszkiewicz K."/>
            <person name="Wedrychowicz H."/>
        </authorList>
    </citation>
    <scope>NUCLEOTIDE SEQUENCE [LARGE SCALE GENOMIC DNA]</scope>
    <source>
        <strain evidence="1 2">CGMCC 4.2025</strain>
    </source>
</reference>
<organism evidence="1 2">
    <name type="scientific">Actinacidiphila paucisporea</name>
    <dbReference type="NCBI Taxonomy" id="310782"/>
    <lineage>
        <taxon>Bacteria</taxon>
        <taxon>Bacillati</taxon>
        <taxon>Actinomycetota</taxon>
        <taxon>Actinomycetes</taxon>
        <taxon>Kitasatosporales</taxon>
        <taxon>Streptomycetaceae</taxon>
        <taxon>Actinacidiphila</taxon>
    </lineage>
</organism>
<evidence type="ECO:0000313" key="1">
    <source>
        <dbReference type="EMBL" id="SHN23223.1"/>
    </source>
</evidence>
<name>A0A1M7PZL4_9ACTN</name>
<evidence type="ECO:0000313" key="2">
    <source>
        <dbReference type="Proteomes" id="UP000184111"/>
    </source>
</evidence>
<dbReference type="AlphaFoldDB" id="A0A1M7PZL4"/>
<protein>
    <submittedName>
        <fullName evidence="1">Uncharacterized protein</fullName>
    </submittedName>
</protein>
<accession>A0A1M7PZL4</accession>
<keyword evidence="2" id="KW-1185">Reference proteome</keyword>
<dbReference type="EMBL" id="FRBI01000027">
    <property type="protein sequence ID" value="SHN23223.1"/>
    <property type="molecule type" value="Genomic_DNA"/>
</dbReference>
<dbReference type="Proteomes" id="UP000184111">
    <property type="component" value="Unassembled WGS sequence"/>
</dbReference>